<name>A0ABQ4G0H9_9ACTN</name>
<dbReference type="InterPro" id="IPR036628">
    <property type="entry name" value="Clp_N_dom_sf"/>
</dbReference>
<dbReference type="Pfam" id="PF02861">
    <property type="entry name" value="Clp_N"/>
    <property type="match status" value="2"/>
</dbReference>
<dbReference type="EMBL" id="BOOC01000014">
    <property type="protein sequence ID" value="GIH40571.1"/>
    <property type="molecule type" value="Genomic_DNA"/>
</dbReference>
<dbReference type="Proteomes" id="UP000603904">
    <property type="component" value="Unassembled WGS sequence"/>
</dbReference>
<dbReference type="InterPro" id="IPR044217">
    <property type="entry name" value="CLPT1/2"/>
</dbReference>
<dbReference type="PROSITE" id="PS51903">
    <property type="entry name" value="CLP_R"/>
    <property type="match status" value="1"/>
</dbReference>
<organism evidence="3 4">
    <name type="scientific">Microbispora corallina</name>
    <dbReference type="NCBI Taxonomy" id="83302"/>
    <lineage>
        <taxon>Bacteria</taxon>
        <taxon>Bacillati</taxon>
        <taxon>Actinomycetota</taxon>
        <taxon>Actinomycetes</taxon>
        <taxon>Streptosporangiales</taxon>
        <taxon>Streptosporangiaceae</taxon>
        <taxon>Microbispora</taxon>
    </lineage>
</organism>
<evidence type="ECO:0000313" key="3">
    <source>
        <dbReference type="EMBL" id="GIH40571.1"/>
    </source>
</evidence>
<evidence type="ECO:0000256" key="1">
    <source>
        <dbReference type="PROSITE-ProRule" id="PRU01251"/>
    </source>
</evidence>
<proteinExistence type="predicted"/>
<gene>
    <name evidence="3" type="ORF">Mco01_35710</name>
</gene>
<accession>A0ABQ4G0H9</accession>
<protein>
    <submittedName>
        <fullName evidence="3">Clp protease</fullName>
    </submittedName>
</protein>
<evidence type="ECO:0000313" key="4">
    <source>
        <dbReference type="Proteomes" id="UP000603904"/>
    </source>
</evidence>
<dbReference type="RefSeq" id="WP_239103693.1">
    <property type="nucleotide sequence ID" value="NZ_BAAAGP010000009.1"/>
</dbReference>
<keyword evidence="3" id="KW-0378">Hydrolase</keyword>
<sequence length="186" mass="20041">MFERFTETARKVLVLGQENARRLRHDHLGTEHLLLGLLGQPESLSARLLGGHGLDHERAYAAVVRILGTHPTGDIDADALESIGIDLAAVREKVEAAFGPGALDRRPGREERGVLVGPRRIPLTPRAKKVLELSLREALALGSKDIRDGHILLGLIREGEGLGVRVMTDAGLDLAGLRTEVRAGLG</sequence>
<dbReference type="PANTHER" id="PTHR47016:SF5">
    <property type="entry name" value="CLP DOMAIN SUPERFAMILY PROTEIN"/>
    <property type="match status" value="1"/>
</dbReference>
<dbReference type="GO" id="GO:0008233">
    <property type="term" value="F:peptidase activity"/>
    <property type="evidence" value="ECO:0007669"/>
    <property type="project" value="UniProtKB-KW"/>
</dbReference>
<dbReference type="InterPro" id="IPR004176">
    <property type="entry name" value="Clp_R_N"/>
</dbReference>
<dbReference type="PANTHER" id="PTHR47016">
    <property type="entry name" value="ATP-DEPENDENT CLP PROTEASE ATP-BINDING SUBUNIT CLPT1, CHLOROPLASTIC"/>
    <property type="match status" value="1"/>
</dbReference>
<comment type="caution">
    <text evidence="3">The sequence shown here is derived from an EMBL/GenBank/DDBJ whole genome shotgun (WGS) entry which is preliminary data.</text>
</comment>
<feature type="domain" description="Clp R" evidence="2">
    <location>
        <begin position="2"/>
        <end position="186"/>
    </location>
</feature>
<dbReference type="Gene3D" id="1.10.1780.10">
    <property type="entry name" value="Clp, N-terminal domain"/>
    <property type="match status" value="2"/>
</dbReference>
<keyword evidence="1" id="KW-0677">Repeat</keyword>
<dbReference type="GO" id="GO:0006508">
    <property type="term" value="P:proteolysis"/>
    <property type="evidence" value="ECO:0007669"/>
    <property type="project" value="UniProtKB-KW"/>
</dbReference>
<evidence type="ECO:0000259" key="2">
    <source>
        <dbReference type="PROSITE" id="PS51903"/>
    </source>
</evidence>
<keyword evidence="3" id="KW-0645">Protease</keyword>
<dbReference type="SUPFAM" id="SSF81923">
    <property type="entry name" value="Double Clp-N motif"/>
    <property type="match status" value="2"/>
</dbReference>
<keyword evidence="4" id="KW-1185">Reference proteome</keyword>
<reference evidence="3 4" key="1">
    <citation type="submission" date="2021-01" db="EMBL/GenBank/DDBJ databases">
        <title>Whole genome shotgun sequence of Microbispora corallina NBRC 16416.</title>
        <authorList>
            <person name="Komaki H."/>
            <person name="Tamura T."/>
        </authorList>
    </citation>
    <scope>NUCLEOTIDE SEQUENCE [LARGE SCALE GENOMIC DNA]</scope>
    <source>
        <strain evidence="3 4">NBRC 16416</strain>
    </source>
</reference>